<dbReference type="OrthoDB" id="9809167at2"/>
<dbReference type="PANTHER" id="PTHR31806">
    <property type="entry name" value="PURINE-CYTOSINE PERMEASE FCY2-RELATED"/>
    <property type="match status" value="1"/>
</dbReference>
<evidence type="ECO:0000256" key="5">
    <source>
        <dbReference type="ARBA" id="ARBA00022989"/>
    </source>
</evidence>
<feature type="transmembrane region" description="Helical" evidence="9">
    <location>
        <begin position="276"/>
        <end position="298"/>
    </location>
</feature>
<evidence type="ECO:0000313" key="11">
    <source>
        <dbReference type="Proteomes" id="UP000483004"/>
    </source>
</evidence>
<evidence type="ECO:0000256" key="3">
    <source>
        <dbReference type="ARBA" id="ARBA00022448"/>
    </source>
</evidence>
<dbReference type="Gene3D" id="1.10.4160.10">
    <property type="entry name" value="Hydantoin permease"/>
    <property type="match status" value="1"/>
</dbReference>
<dbReference type="AlphaFoldDB" id="A0A6L3VER9"/>
<evidence type="ECO:0000313" key="10">
    <source>
        <dbReference type="EMBL" id="KAB2363749.1"/>
    </source>
</evidence>
<feature type="region of interest" description="Disordered" evidence="8">
    <location>
        <begin position="1"/>
        <end position="47"/>
    </location>
</feature>
<feature type="transmembrane region" description="Helical" evidence="9">
    <location>
        <begin position="381"/>
        <end position="403"/>
    </location>
</feature>
<keyword evidence="4 9" id="KW-0812">Transmembrane</keyword>
<dbReference type="GO" id="GO:0022857">
    <property type="term" value="F:transmembrane transporter activity"/>
    <property type="evidence" value="ECO:0007669"/>
    <property type="project" value="InterPro"/>
</dbReference>
<accession>A0A6L3VER9</accession>
<dbReference type="PANTHER" id="PTHR31806:SF1">
    <property type="entry name" value="PURINE-CYTOSINE PERMEASE FCY2-RELATED"/>
    <property type="match status" value="1"/>
</dbReference>
<dbReference type="PIRSF" id="PIRSF002744">
    <property type="entry name" value="Pur-cyt_permease"/>
    <property type="match status" value="1"/>
</dbReference>
<proteinExistence type="inferred from homology"/>
<feature type="transmembrane region" description="Helical" evidence="9">
    <location>
        <begin position="424"/>
        <end position="443"/>
    </location>
</feature>
<evidence type="ECO:0000256" key="4">
    <source>
        <dbReference type="ARBA" id="ARBA00022692"/>
    </source>
</evidence>
<dbReference type="GO" id="GO:0005886">
    <property type="term" value="C:plasma membrane"/>
    <property type="evidence" value="ECO:0007669"/>
    <property type="project" value="TreeGrafter"/>
</dbReference>
<feature type="transmembrane region" description="Helical" evidence="9">
    <location>
        <begin position="196"/>
        <end position="213"/>
    </location>
</feature>
<keyword evidence="6 7" id="KW-0472">Membrane</keyword>
<dbReference type="Proteomes" id="UP000483004">
    <property type="component" value="Unassembled WGS sequence"/>
</dbReference>
<organism evidence="10 11">
    <name type="scientific">Actinomadura montaniterrae</name>
    <dbReference type="NCBI Taxonomy" id="1803903"/>
    <lineage>
        <taxon>Bacteria</taxon>
        <taxon>Bacillati</taxon>
        <taxon>Actinomycetota</taxon>
        <taxon>Actinomycetes</taxon>
        <taxon>Streptosporangiales</taxon>
        <taxon>Thermomonosporaceae</taxon>
        <taxon>Actinomadura</taxon>
    </lineage>
</organism>
<sequence>MSSSASPGPGPSESRGSGPSAPHGSASPGSGASAAAHSLDPVPPHARESTPGHQFWIWSGANIAPINWVLGALGIKLGLSLADTIGVLVAGNLVGMAVFGLFVLMGQRTGVTQMVLARSAFGRRGAYLPAALQGVMSAGWCAVNTWIVLDLVMALLGQVGVHGGTAMKIVVVLVIMGLQVWIAASGFHAIAAFEKWTVPVTLAVLAAMTVVAWTKTGVHWDHHGQGLAGKDRLSAMTTVMTAIGVGWGITWFAYASDYSRFVPRDVPRRRLYAASVLGQFVPVVWLGVLGASLATVSATTDPGKLIVDAFGALAIPVLLLVVHGPIATNILNVYSCSLCAQTADWHVSRKAISYGVGVFAAAFTILLIFQEDFANTLDAWLGGLVTWVVPWAAVMAVHFYVVRRQNVDIDALYDPPGRSRLSDFRWDALVSFILGAAATWSFQYGVPKALQGPAARALGGIDLSWLAGALVAGILYFVLSSRRSGRPRVGSPA</sequence>
<comment type="caution">
    <text evidence="10">The sequence shown here is derived from an EMBL/GenBank/DDBJ whole genome shotgun (WGS) entry which is preliminary data.</text>
</comment>
<dbReference type="CDD" id="cd11484">
    <property type="entry name" value="SLC-NCS1sbd_CobB-like"/>
    <property type="match status" value="1"/>
</dbReference>
<dbReference type="InterPro" id="IPR026030">
    <property type="entry name" value="Pur-cyt_permease_Fcy2/21/22"/>
</dbReference>
<evidence type="ECO:0000256" key="8">
    <source>
        <dbReference type="SAM" id="MobiDB-lite"/>
    </source>
</evidence>
<feature type="transmembrane region" description="Helical" evidence="9">
    <location>
        <begin position="310"/>
        <end position="331"/>
    </location>
</feature>
<dbReference type="EMBL" id="WBMR01000235">
    <property type="protein sequence ID" value="KAB2363749.1"/>
    <property type="molecule type" value="Genomic_DNA"/>
</dbReference>
<comment type="subcellular location">
    <subcellularLocation>
        <location evidence="1">Membrane</location>
        <topology evidence="1">Multi-pass membrane protein</topology>
    </subcellularLocation>
</comment>
<reference evidence="10 11" key="1">
    <citation type="submission" date="2019-09" db="EMBL/GenBank/DDBJ databases">
        <title>Actinomadura physcomitrii sp. nov., a novel actinomycete isolated from moss [Physcomitrium sphaericum (Ludw) Fuernr].</title>
        <authorList>
            <person name="Liu C."/>
            <person name="Zhuang X."/>
        </authorList>
    </citation>
    <scope>NUCLEOTIDE SEQUENCE [LARGE SCALE GENOMIC DNA]</scope>
    <source>
        <strain evidence="10 11">CYP1-1B</strain>
    </source>
</reference>
<evidence type="ECO:0000256" key="6">
    <source>
        <dbReference type="ARBA" id="ARBA00023136"/>
    </source>
</evidence>
<dbReference type="InterPro" id="IPR001248">
    <property type="entry name" value="Pur-cyt_permease"/>
</dbReference>
<gene>
    <name evidence="10" type="ORF">F9B16_42590</name>
</gene>
<evidence type="ECO:0000256" key="7">
    <source>
        <dbReference type="PIRNR" id="PIRNR002744"/>
    </source>
</evidence>
<keyword evidence="3 7" id="KW-0813">Transport</keyword>
<keyword evidence="5 9" id="KW-1133">Transmembrane helix</keyword>
<protein>
    <submittedName>
        <fullName evidence="10">Cytosine permease</fullName>
    </submittedName>
</protein>
<dbReference type="Pfam" id="PF02133">
    <property type="entry name" value="Transp_cyt_pur"/>
    <property type="match status" value="1"/>
</dbReference>
<dbReference type="RefSeq" id="WP_151545953.1">
    <property type="nucleotide sequence ID" value="NZ_WBMR01000235.1"/>
</dbReference>
<feature type="transmembrane region" description="Helical" evidence="9">
    <location>
        <begin position="351"/>
        <end position="369"/>
    </location>
</feature>
<feature type="transmembrane region" description="Helical" evidence="9">
    <location>
        <begin position="233"/>
        <end position="255"/>
    </location>
</feature>
<name>A0A6L3VER9_9ACTN</name>
<evidence type="ECO:0000256" key="1">
    <source>
        <dbReference type="ARBA" id="ARBA00004141"/>
    </source>
</evidence>
<feature type="compositionally biased region" description="Low complexity" evidence="8">
    <location>
        <begin position="1"/>
        <end position="38"/>
    </location>
</feature>
<comment type="similarity">
    <text evidence="2 7">Belongs to the purine-cytosine permease (2.A.39) family.</text>
</comment>
<evidence type="ECO:0000256" key="9">
    <source>
        <dbReference type="SAM" id="Phobius"/>
    </source>
</evidence>
<evidence type="ECO:0000256" key="2">
    <source>
        <dbReference type="ARBA" id="ARBA00008974"/>
    </source>
</evidence>
<feature type="transmembrane region" description="Helical" evidence="9">
    <location>
        <begin position="169"/>
        <end position="189"/>
    </location>
</feature>
<feature type="transmembrane region" description="Helical" evidence="9">
    <location>
        <begin position="85"/>
        <end position="105"/>
    </location>
</feature>
<feature type="transmembrane region" description="Helical" evidence="9">
    <location>
        <begin position="126"/>
        <end position="149"/>
    </location>
</feature>
<keyword evidence="11" id="KW-1185">Reference proteome</keyword>
<feature type="transmembrane region" description="Helical" evidence="9">
    <location>
        <begin position="463"/>
        <end position="479"/>
    </location>
</feature>